<keyword evidence="3" id="KW-0269">Exonuclease</keyword>
<protein>
    <submittedName>
        <fullName evidence="3">Endonuclease/Exonuclease/phosphatase family protein</fullName>
    </submittedName>
</protein>
<dbReference type="InterPro" id="IPR036691">
    <property type="entry name" value="Endo/exonu/phosph_ase_sf"/>
</dbReference>
<dbReference type="EMBL" id="FWFY01000017">
    <property type="protein sequence ID" value="SLN69774.1"/>
    <property type="molecule type" value="Genomic_DNA"/>
</dbReference>
<dbReference type="Proteomes" id="UP000193495">
    <property type="component" value="Unassembled WGS sequence"/>
</dbReference>
<dbReference type="Pfam" id="PF03372">
    <property type="entry name" value="Exo_endo_phos"/>
    <property type="match status" value="1"/>
</dbReference>
<accession>A0A1X7A3T6</accession>
<dbReference type="GO" id="GO:0004527">
    <property type="term" value="F:exonuclease activity"/>
    <property type="evidence" value="ECO:0007669"/>
    <property type="project" value="UniProtKB-KW"/>
</dbReference>
<dbReference type="RefSeq" id="WP_085897814.1">
    <property type="nucleotide sequence ID" value="NZ_FWFY01000017.1"/>
</dbReference>
<gene>
    <name evidence="2" type="ORF">CLV79_11926</name>
    <name evidence="3" type="ORF">LOS8367_03514</name>
</gene>
<reference evidence="2 5" key="2">
    <citation type="submission" date="2018-03" db="EMBL/GenBank/DDBJ databases">
        <title>Genomic Encyclopedia of Archaeal and Bacterial Type Strains, Phase II (KMG-II): from individual species to whole genera.</title>
        <authorList>
            <person name="Goeker M."/>
        </authorList>
    </citation>
    <scope>NUCLEOTIDE SEQUENCE [LARGE SCALE GENOMIC DNA]</scope>
    <source>
        <strain evidence="2 5">DSM 29956</strain>
    </source>
</reference>
<evidence type="ECO:0000313" key="4">
    <source>
        <dbReference type="Proteomes" id="UP000193495"/>
    </source>
</evidence>
<name>A0A1X7A3T6_9RHOB</name>
<evidence type="ECO:0000313" key="2">
    <source>
        <dbReference type="EMBL" id="PSK80839.1"/>
    </source>
</evidence>
<dbReference type="Gene3D" id="3.60.10.10">
    <property type="entry name" value="Endonuclease/exonuclease/phosphatase"/>
    <property type="match status" value="1"/>
</dbReference>
<dbReference type="GO" id="GO:0004519">
    <property type="term" value="F:endonuclease activity"/>
    <property type="evidence" value="ECO:0007669"/>
    <property type="project" value="UniProtKB-KW"/>
</dbReference>
<proteinExistence type="predicted"/>
<dbReference type="EMBL" id="PYGB01000019">
    <property type="protein sequence ID" value="PSK80839.1"/>
    <property type="molecule type" value="Genomic_DNA"/>
</dbReference>
<dbReference type="InterPro" id="IPR005135">
    <property type="entry name" value="Endo/exonuclease/phosphatase"/>
</dbReference>
<keyword evidence="3" id="KW-0540">Nuclease</keyword>
<dbReference type="Proteomes" id="UP000240624">
    <property type="component" value="Unassembled WGS sequence"/>
</dbReference>
<reference evidence="3 4" key="1">
    <citation type="submission" date="2017-03" db="EMBL/GenBank/DDBJ databases">
        <authorList>
            <person name="Afonso C.L."/>
            <person name="Miller P.J."/>
            <person name="Scott M.A."/>
            <person name="Spackman E."/>
            <person name="Goraichik I."/>
            <person name="Dimitrov K.M."/>
            <person name="Suarez D.L."/>
            <person name="Swayne D.E."/>
        </authorList>
    </citation>
    <scope>NUCLEOTIDE SEQUENCE [LARGE SCALE GENOMIC DNA]</scope>
    <source>
        <strain evidence="3 4">CECT 8367</strain>
    </source>
</reference>
<evidence type="ECO:0000259" key="1">
    <source>
        <dbReference type="Pfam" id="PF03372"/>
    </source>
</evidence>
<dbReference type="SUPFAM" id="SSF56219">
    <property type="entry name" value="DNase I-like"/>
    <property type="match status" value="1"/>
</dbReference>
<keyword evidence="5" id="KW-1185">Reference proteome</keyword>
<feature type="domain" description="Endonuclease/exonuclease/phosphatase" evidence="1">
    <location>
        <begin position="4"/>
        <end position="296"/>
    </location>
</feature>
<sequence>MRIATLNVQNLRLLKTDGSKQLHGAWDSDDPEDTALDEADRKLTAELLKEINADVVALQEVFDLVTLEHFHDAYLLPAGVRPYGERICQPGNDGRGLDVALLSRRRVGAVRSHASLTLAEAGIAPPDGVNPHLPVFRRDCLMVTIGRLTLFVCHFKSPYPDASVAWTTRRLEALATRRLVERQFENPADGLWLIIGDLNEPDVGSGSRERAIAPLEVGFSIDLMKRTPVHSRWTYYDPHSRTYHCPDMLLGSPALATKWPHAEPVVVRRGLGTEASRMHRARLVGVGRHRPHASDHAAVTIEFSGL</sequence>
<keyword evidence="3" id="KW-0378">Hydrolase</keyword>
<organism evidence="3 4">
    <name type="scientific">Limimaricola soesokkakensis</name>
    <dbReference type="NCBI Taxonomy" id="1343159"/>
    <lineage>
        <taxon>Bacteria</taxon>
        <taxon>Pseudomonadati</taxon>
        <taxon>Pseudomonadota</taxon>
        <taxon>Alphaproteobacteria</taxon>
        <taxon>Rhodobacterales</taxon>
        <taxon>Paracoccaceae</taxon>
        <taxon>Limimaricola</taxon>
    </lineage>
</organism>
<evidence type="ECO:0000313" key="3">
    <source>
        <dbReference type="EMBL" id="SLN69774.1"/>
    </source>
</evidence>
<keyword evidence="3" id="KW-0255">Endonuclease</keyword>
<evidence type="ECO:0000313" key="5">
    <source>
        <dbReference type="Proteomes" id="UP000240624"/>
    </source>
</evidence>
<dbReference type="AlphaFoldDB" id="A0A1X7A3T6"/>